<evidence type="ECO:0000259" key="6">
    <source>
        <dbReference type="Pfam" id="PF01182"/>
    </source>
</evidence>
<evidence type="ECO:0000256" key="1">
    <source>
        <dbReference type="ARBA" id="ARBA00000832"/>
    </source>
</evidence>
<dbReference type="Pfam" id="PF01182">
    <property type="entry name" value="Glucosamine_iso"/>
    <property type="match status" value="3"/>
</dbReference>
<accession>A0A8X7Y5H2</accession>
<dbReference type="EC" id="3.1.1.31" evidence="4"/>
<comment type="pathway">
    <text evidence="2">Carbohydrate degradation; pentose phosphate pathway; D-ribulose 5-phosphate from D-glucose 6-phosphate (oxidative stage): step 2/3.</text>
</comment>
<reference evidence="7" key="1">
    <citation type="journal article" date="2020" name="bioRxiv">
        <title>Hybrid origin of Populus tomentosa Carr. identified through genome sequencing and phylogenomic analysis.</title>
        <authorList>
            <person name="An X."/>
            <person name="Gao K."/>
            <person name="Chen Z."/>
            <person name="Li J."/>
            <person name="Yang X."/>
            <person name="Yang X."/>
            <person name="Zhou J."/>
            <person name="Guo T."/>
            <person name="Zhao T."/>
            <person name="Huang S."/>
            <person name="Miao D."/>
            <person name="Khan W.U."/>
            <person name="Rao P."/>
            <person name="Ye M."/>
            <person name="Lei B."/>
            <person name="Liao W."/>
            <person name="Wang J."/>
            <person name="Ji L."/>
            <person name="Li Y."/>
            <person name="Guo B."/>
            <person name="Mustafa N.S."/>
            <person name="Li S."/>
            <person name="Yun Q."/>
            <person name="Keller S.R."/>
            <person name="Mao J."/>
            <person name="Zhang R."/>
            <person name="Strauss S.H."/>
        </authorList>
    </citation>
    <scope>NUCLEOTIDE SEQUENCE</scope>
    <source>
        <strain evidence="7">GM15</strain>
        <tissue evidence="7">Leaf</tissue>
    </source>
</reference>
<feature type="domain" description="Glucosamine/galactosamine-6-phosphate isomerase" evidence="6">
    <location>
        <begin position="578"/>
        <end position="807"/>
    </location>
</feature>
<keyword evidence="8" id="KW-1185">Reference proteome</keyword>
<dbReference type="NCBIfam" id="TIGR01198">
    <property type="entry name" value="pgl"/>
    <property type="match status" value="2"/>
</dbReference>
<feature type="domain" description="Glucosamine/galactosamine-6-phosphate isomerase" evidence="6">
    <location>
        <begin position="78"/>
        <end position="307"/>
    </location>
</feature>
<dbReference type="GO" id="GO:0006098">
    <property type="term" value="P:pentose-phosphate shunt"/>
    <property type="evidence" value="ECO:0007669"/>
    <property type="project" value="InterPro"/>
</dbReference>
<dbReference type="GO" id="GO:0017057">
    <property type="term" value="F:6-phosphogluconolactonase activity"/>
    <property type="evidence" value="ECO:0007669"/>
    <property type="project" value="UniProtKB-EC"/>
</dbReference>
<name>A0A8X7Y5H2_POPTO</name>
<dbReference type="EMBL" id="JAAWWB010000029">
    <property type="protein sequence ID" value="KAG6746578.1"/>
    <property type="molecule type" value="Genomic_DNA"/>
</dbReference>
<sequence length="819" mass="90362">MATASSSLTFSTSLPKFCRPYSISITPPPQVSVYFKKLSISSSLKISKRTTTRASSMASSGITTIDQNNKKVVEVFDTEEDLAVSLAKYTADLSDKFAKERGAFTVVVSGGSLIKSLRKLVEAPYVDSIDWSKWQVFWVDERVVPKDHPDSNYKLAFDGFLSKVPIPPGNVYAINDALSSEGAADDYETCLKHLVHTGVINISSLSGFPKFDLMLVGMGPDGHVASLFPGHPLLKENQKWVTHITDSPKPPPERITFTFPVINSSAHIALVVCGAGKASIVQTALGKSQDSEVFPVQMVSPEGELKWFLDKDAASKLCATRCCNLSDSFGSVGIFLYLVNQKTYIDISGITFCGFNEYVKWHMLWVDERGLPKDNAGINYKLAFDGSLKGISLSFLMSVANLNDFFVRLQLSLLGSLEKSCFQVRILTGNMCAINNALNPLLKENQKWVSHIKDSPGPPPENYFTFPVINSSSYIALAVCNASKAGAVQTAWRNSQNSIVLPVQIREDSRLLAAEEENLQALPQKRSIRTAYLQDCFCGYWHRVQLFKRFVCCCKAKSSSSSFMADQNNKKVVKVYDTEQDVAVSLAKYVADLSAKFAKERGSFTVVLSGGYLIDNIRKLTEPPYVDSVEWSKWHVFWVDERVVPRNHVDSNYKLAFDGFLSKVPIPAGQVYAINDALSAEGAAEDYQTVLKHLVDTGVLAKSSVTGFPKFDLMLLGMGPDGHVASLFPGHPLLEENVKWVTHIMDSPKLPPQRITFTFPVINSSAYIAMVVCGPGEVDAVYKALGKTANSELLPVQRVTPEEELRWFLDKVAASKLQE</sequence>
<dbReference type="InterPro" id="IPR039104">
    <property type="entry name" value="6PGL"/>
</dbReference>
<organism evidence="7 8">
    <name type="scientific">Populus tomentosa</name>
    <name type="common">Chinese white poplar</name>
    <dbReference type="NCBI Taxonomy" id="118781"/>
    <lineage>
        <taxon>Eukaryota</taxon>
        <taxon>Viridiplantae</taxon>
        <taxon>Streptophyta</taxon>
        <taxon>Embryophyta</taxon>
        <taxon>Tracheophyta</taxon>
        <taxon>Spermatophyta</taxon>
        <taxon>Magnoliopsida</taxon>
        <taxon>eudicotyledons</taxon>
        <taxon>Gunneridae</taxon>
        <taxon>Pentapetalae</taxon>
        <taxon>rosids</taxon>
        <taxon>fabids</taxon>
        <taxon>Malpighiales</taxon>
        <taxon>Salicaceae</taxon>
        <taxon>Saliceae</taxon>
        <taxon>Populus</taxon>
    </lineage>
</organism>
<evidence type="ECO:0000256" key="3">
    <source>
        <dbReference type="ARBA" id="ARBA00010662"/>
    </source>
</evidence>
<dbReference type="PANTHER" id="PTHR11054">
    <property type="entry name" value="6-PHOSPHOGLUCONOLACTONASE"/>
    <property type="match status" value="1"/>
</dbReference>
<comment type="similarity">
    <text evidence="3">Belongs to the glucosamine/galactosamine-6-phosphate isomerase family. 6-phosphogluconolactonase subfamily.</text>
</comment>
<dbReference type="GO" id="GO:0005975">
    <property type="term" value="P:carbohydrate metabolic process"/>
    <property type="evidence" value="ECO:0007669"/>
    <property type="project" value="InterPro"/>
</dbReference>
<dbReference type="GO" id="GO:0005737">
    <property type="term" value="C:cytoplasm"/>
    <property type="evidence" value="ECO:0007669"/>
    <property type="project" value="UniProtKB-ARBA"/>
</dbReference>
<dbReference type="PANTHER" id="PTHR11054:SF22">
    <property type="entry name" value="6-PHOSPHOGLUCONOLACTONASE 3, CHLOROPLASTIC"/>
    <property type="match status" value="1"/>
</dbReference>
<gene>
    <name evidence="7" type="ORF">POTOM_048933</name>
</gene>
<evidence type="ECO:0000256" key="5">
    <source>
        <dbReference type="ARBA" id="ARBA00022801"/>
    </source>
</evidence>
<dbReference type="FunFam" id="3.40.50.1360:FF:000009">
    <property type="entry name" value="Probable 6-phosphogluconolactonase"/>
    <property type="match status" value="2"/>
</dbReference>
<keyword evidence="5" id="KW-0378">Hydrolase</keyword>
<feature type="domain" description="Glucosamine/galactosamine-6-phosphate isomerase" evidence="6">
    <location>
        <begin position="440"/>
        <end position="505"/>
    </location>
</feature>
<dbReference type="InterPro" id="IPR005900">
    <property type="entry name" value="6-phosphogluconolactonase_DevB"/>
</dbReference>
<dbReference type="AlphaFoldDB" id="A0A8X7Y5H2"/>
<comment type="catalytic activity">
    <reaction evidence="1">
        <text>6-phospho-D-glucono-1,5-lactone + H2O = 6-phospho-D-gluconate + H(+)</text>
        <dbReference type="Rhea" id="RHEA:12556"/>
        <dbReference type="ChEBI" id="CHEBI:15377"/>
        <dbReference type="ChEBI" id="CHEBI:15378"/>
        <dbReference type="ChEBI" id="CHEBI:57955"/>
        <dbReference type="ChEBI" id="CHEBI:58759"/>
        <dbReference type="EC" id="3.1.1.31"/>
    </reaction>
</comment>
<dbReference type="CDD" id="cd01400">
    <property type="entry name" value="6PGL"/>
    <property type="match status" value="2"/>
</dbReference>
<proteinExistence type="inferred from homology"/>
<protein>
    <recommendedName>
        <fullName evidence="4">6-phosphogluconolactonase</fullName>
        <ecNumber evidence="4">3.1.1.31</ecNumber>
    </recommendedName>
</protein>
<comment type="caution">
    <text evidence="7">The sequence shown here is derived from an EMBL/GenBank/DDBJ whole genome shotgun (WGS) entry which is preliminary data.</text>
</comment>
<dbReference type="OrthoDB" id="432544at2759"/>
<dbReference type="Proteomes" id="UP000886885">
    <property type="component" value="Chromosome 15A"/>
</dbReference>
<dbReference type="InterPro" id="IPR006148">
    <property type="entry name" value="Glc/Gal-6P_isomerase"/>
</dbReference>
<evidence type="ECO:0000256" key="4">
    <source>
        <dbReference type="ARBA" id="ARBA00013198"/>
    </source>
</evidence>
<evidence type="ECO:0000313" key="8">
    <source>
        <dbReference type="Proteomes" id="UP000886885"/>
    </source>
</evidence>
<evidence type="ECO:0000313" key="7">
    <source>
        <dbReference type="EMBL" id="KAG6746578.1"/>
    </source>
</evidence>
<evidence type="ECO:0000256" key="2">
    <source>
        <dbReference type="ARBA" id="ARBA00004961"/>
    </source>
</evidence>